<feature type="repeat" description="FG-GAP" evidence="12">
    <location>
        <begin position="245"/>
        <end position="302"/>
    </location>
</feature>
<dbReference type="Pfam" id="PF08441">
    <property type="entry name" value="Integrin_A_Ig_1"/>
    <property type="match status" value="1"/>
</dbReference>
<feature type="domain" description="Integrin alpha first immunoglubulin-like" evidence="14">
    <location>
        <begin position="471"/>
        <end position="629"/>
    </location>
</feature>
<dbReference type="InterPro" id="IPR048285">
    <property type="entry name" value="Integrin_alpha_Ig-like_2"/>
</dbReference>
<dbReference type="PANTHER" id="PTHR23220">
    <property type="entry name" value="INTEGRIN ALPHA"/>
    <property type="match status" value="1"/>
</dbReference>
<keyword evidence="18" id="KW-1185">Reference proteome</keyword>
<evidence type="ECO:0000256" key="10">
    <source>
        <dbReference type="ARBA" id="ARBA00023170"/>
    </source>
</evidence>
<dbReference type="GO" id="GO:0007160">
    <property type="term" value="P:cell-matrix adhesion"/>
    <property type="evidence" value="ECO:0007669"/>
    <property type="project" value="TreeGrafter"/>
</dbReference>
<feature type="repeat" description="FG-GAP" evidence="12">
    <location>
        <begin position="365"/>
        <end position="423"/>
    </location>
</feature>
<accession>A0A673ZY92</accession>
<dbReference type="Proteomes" id="UP000472277">
    <property type="component" value="Chromosome 21"/>
</dbReference>
<dbReference type="InterPro" id="IPR013519">
    <property type="entry name" value="Int_alpha_beta-p"/>
</dbReference>
<keyword evidence="8 13" id="KW-0401">Integrin</keyword>
<evidence type="ECO:0000256" key="11">
    <source>
        <dbReference type="ARBA" id="ARBA00023180"/>
    </source>
</evidence>
<proteinExistence type="inferred from homology"/>
<feature type="signal peptide" evidence="13">
    <location>
        <begin position="1"/>
        <end position="25"/>
    </location>
</feature>
<comment type="subcellular location">
    <subcellularLocation>
        <location evidence="1 13">Membrane</location>
        <topology evidence="1 13">Single-pass type I membrane protein</topology>
    </subcellularLocation>
</comment>
<dbReference type="GO" id="GO:0008305">
    <property type="term" value="C:integrin complex"/>
    <property type="evidence" value="ECO:0007669"/>
    <property type="project" value="InterPro"/>
</dbReference>
<evidence type="ECO:0000256" key="7">
    <source>
        <dbReference type="ARBA" id="ARBA00022989"/>
    </source>
</evidence>
<dbReference type="SUPFAM" id="SSF69318">
    <property type="entry name" value="Integrin alpha N-terminal domain"/>
    <property type="match status" value="1"/>
</dbReference>
<keyword evidence="9 13" id="KW-0472">Membrane</keyword>
<feature type="repeat" description="FG-GAP" evidence="12">
    <location>
        <begin position="177"/>
        <end position="230"/>
    </location>
</feature>
<dbReference type="InterPro" id="IPR048286">
    <property type="entry name" value="Integrin_alpha_Ig-like_3"/>
</dbReference>
<dbReference type="Gene3D" id="2.60.40.1460">
    <property type="entry name" value="Integrin domains. Chain A, domain 2"/>
    <property type="match status" value="1"/>
</dbReference>
<feature type="repeat" description="FG-GAP" evidence="12">
    <location>
        <begin position="304"/>
        <end position="364"/>
    </location>
</feature>
<dbReference type="PANTHER" id="PTHR23220:SF9">
    <property type="entry name" value="INTEGRIN ALPHA-6"/>
    <property type="match status" value="1"/>
</dbReference>
<dbReference type="InterPro" id="IPR000413">
    <property type="entry name" value="Integrin_alpha"/>
</dbReference>
<keyword evidence="3 13" id="KW-0812">Transmembrane</keyword>
<organism evidence="17 18">
    <name type="scientific">Salmo trutta</name>
    <name type="common">Brown trout</name>
    <dbReference type="NCBI Taxonomy" id="8032"/>
    <lineage>
        <taxon>Eukaryota</taxon>
        <taxon>Metazoa</taxon>
        <taxon>Chordata</taxon>
        <taxon>Craniata</taxon>
        <taxon>Vertebrata</taxon>
        <taxon>Euteleostomi</taxon>
        <taxon>Actinopterygii</taxon>
        <taxon>Neopterygii</taxon>
        <taxon>Teleostei</taxon>
        <taxon>Protacanthopterygii</taxon>
        <taxon>Salmoniformes</taxon>
        <taxon>Salmonidae</taxon>
        <taxon>Salmoninae</taxon>
        <taxon>Salmo</taxon>
    </lineage>
</organism>
<feature type="chain" id="PRO_5025710762" evidence="13">
    <location>
        <begin position="26"/>
        <end position="1056"/>
    </location>
</feature>
<evidence type="ECO:0000256" key="13">
    <source>
        <dbReference type="RuleBase" id="RU003762"/>
    </source>
</evidence>
<keyword evidence="6 13" id="KW-0130">Cell adhesion</keyword>
<dbReference type="AlphaFoldDB" id="A0A673ZY92"/>
<feature type="domain" description="Integrin alpha third immunoglobulin-like" evidence="16">
    <location>
        <begin position="779"/>
        <end position="981"/>
    </location>
</feature>
<dbReference type="InterPro" id="IPR013517">
    <property type="entry name" value="FG-GAP"/>
</dbReference>
<dbReference type="GO" id="GO:0050900">
    <property type="term" value="P:leukocyte migration"/>
    <property type="evidence" value="ECO:0007669"/>
    <property type="project" value="TreeGrafter"/>
</dbReference>
<dbReference type="PROSITE" id="PS51470">
    <property type="entry name" value="FG_GAP"/>
    <property type="match status" value="6"/>
</dbReference>
<dbReference type="SMART" id="SM00191">
    <property type="entry name" value="Int_alpha"/>
    <property type="match status" value="5"/>
</dbReference>
<evidence type="ECO:0000256" key="9">
    <source>
        <dbReference type="ARBA" id="ARBA00023136"/>
    </source>
</evidence>
<dbReference type="Gene3D" id="1.20.5.930">
    <property type="entry name" value="Bicelle-embedded integrin alpha(iib) transmembrane segment"/>
    <property type="match status" value="1"/>
</dbReference>
<dbReference type="Pfam" id="PF20805">
    <property type="entry name" value="Integrin_A_Ig_2"/>
    <property type="match status" value="1"/>
</dbReference>
<dbReference type="InterPro" id="IPR032695">
    <property type="entry name" value="Integrin_dom_sf"/>
</dbReference>
<dbReference type="GeneTree" id="ENSGT00940000155353"/>
<sequence>MGDRWIQFLSSLSLLFLLEWTQISSFNLDAENVLIKNGEPGSLFGFSLAMHRQLDPVDKIMLLVGAPRAKALKGQKSKVTGGLYNCDTTSSSCNRVEFDNNENLNTESKENQWMGVTVNSQGPGGKIVTCAHRYQLRLFVNTPQESRDITGRCYVLSQDLTINARSDEDGGNWRFCEGRARGHERFGSCQQGLSATFTRDYEYLVFGAPGAYDWKGMVRVEHKNSTLLEMRSYKDGPYEVGDENQLNPDLVPVPSNSYLGFSLDSGKAITKKGQLTVVAGAPRAHHSGEVVLLKKESDESSMLSPEYILEGEGLASSFGYDLAVVDLTGDGWQDIVVGAPQFFEKDGKVGGAIYAYINKGGVWSKLTPTRIDGPQDSMFGLAVENLGDLNLDGYQDIAVGAPYDDSGSGKVFIYHGSAQGINIKPAQVLSGVPSNTKLFGYSLAGNMDLDRNSYPDLAVGSLSDSVFVYRARPVINIQKVVKTMPKEIDPTKKNCGNNICLEVEACFSYTANPKSYNPKLTVAYSFEADAERRKKGLPPRVTFSTRSSEDHDYESTGVLTLSAQGKKECITAKLTLQENIKDKLRGIPIEVAVEIQNSKRKRRALPGLTPILDSNQPITASAEVSFLKEGCGSDNLCQSNLQLQHRFCYREPNKDVFQLLPMENGVPVVSLSDQKDIALEITVTNKNGDDAHEAALVASFPSSLSYSASYSDRQVSCVANKNGSQADCELGNPFKRDSEVTFYIILSTYTLLCHVYNEIDMDLTNSADLISDLSGQVTMAKPSQVYFTGEVKGESDMKSEGDIGSPIEYEFRVINLGKPLKTYGTASLIINWPKETVEGKWILYLVKMDSQGLEQIKCSPEREINPLTVKEVSISRRRRAVGETDKPEGTIALLTDKRKYTTLSCEDGAKCVEIHCSLQGLDSNAVILLRSRLWNSTFLEDYSKLNYLDVIVKASLRVDGTAKNMVLRNAETQVRVTVFPERRVAQYGGLPWWIILVAILLGLLLLGLLVFLLWKVRQDFPKLKYSRHLYINSSRTLSKAFSKSAMNTRPGFPDIS</sequence>
<keyword evidence="5" id="KW-0677">Repeat</keyword>
<dbReference type="Gene3D" id="2.60.40.1530">
    <property type="entry name" value="ntegrin, alpha v. Chain A, domain 4"/>
    <property type="match status" value="1"/>
</dbReference>
<dbReference type="Pfam" id="PF01839">
    <property type="entry name" value="FG-GAP"/>
    <property type="match status" value="2"/>
</dbReference>
<evidence type="ECO:0000256" key="1">
    <source>
        <dbReference type="ARBA" id="ARBA00004479"/>
    </source>
</evidence>
<reference evidence="17" key="2">
    <citation type="submission" date="2025-09" db="UniProtKB">
        <authorList>
            <consortium name="Ensembl"/>
        </authorList>
    </citation>
    <scope>IDENTIFICATION</scope>
</reference>
<dbReference type="GO" id="GO:0009897">
    <property type="term" value="C:external side of plasma membrane"/>
    <property type="evidence" value="ECO:0007669"/>
    <property type="project" value="TreeGrafter"/>
</dbReference>
<dbReference type="GO" id="GO:0007229">
    <property type="term" value="P:integrin-mediated signaling pathway"/>
    <property type="evidence" value="ECO:0007669"/>
    <property type="project" value="UniProtKB-KW"/>
</dbReference>
<feature type="transmembrane region" description="Helical" evidence="13">
    <location>
        <begin position="990"/>
        <end position="1014"/>
    </location>
</feature>
<dbReference type="InterPro" id="IPR028994">
    <property type="entry name" value="Integrin_alpha_N"/>
</dbReference>
<keyword evidence="11" id="KW-0325">Glycoprotein</keyword>
<evidence type="ECO:0000313" key="18">
    <source>
        <dbReference type="Proteomes" id="UP000472277"/>
    </source>
</evidence>
<evidence type="ECO:0000256" key="5">
    <source>
        <dbReference type="ARBA" id="ARBA00022737"/>
    </source>
</evidence>
<dbReference type="FunFam" id="2.60.40.1530:FF:000001">
    <property type="entry name" value="Integrin subunit alpha 7"/>
    <property type="match status" value="1"/>
</dbReference>
<reference evidence="17" key="1">
    <citation type="submission" date="2025-08" db="UniProtKB">
        <authorList>
            <consortium name="Ensembl"/>
        </authorList>
    </citation>
    <scope>IDENTIFICATION</scope>
</reference>
<evidence type="ECO:0000256" key="2">
    <source>
        <dbReference type="ARBA" id="ARBA00008054"/>
    </source>
</evidence>
<dbReference type="Pfam" id="PF20806">
    <property type="entry name" value="Integrin_A_Ig_3"/>
    <property type="match status" value="1"/>
</dbReference>
<evidence type="ECO:0000259" key="16">
    <source>
        <dbReference type="Pfam" id="PF20806"/>
    </source>
</evidence>
<evidence type="ECO:0000256" key="8">
    <source>
        <dbReference type="ARBA" id="ARBA00023037"/>
    </source>
</evidence>
<dbReference type="GO" id="GO:0033627">
    <property type="term" value="P:cell adhesion mediated by integrin"/>
    <property type="evidence" value="ECO:0007669"/>
    <property type="project" value="TreeGrafter"/>
</dbReference>
<feature type="repeat" description="FG-GAP" evidence="12">
    <location>
        <begin position="30"/>
        <end position="95"/>
    </location>
</feature>
<protein>
    <submittedName>
        <fullName evidence="17">Integrin, alpha 6b</fullName>
    </submittedName>
</protein>
<evidence type="ECO:0000259" key="15">
    <source>
        <dbReference type="Pfam" id="PF20805"/>
    </source>
</evidence>
<keyword evidence="10 13" id="KW-0675">Receptor</keyword>
<evidence type="ECO:0000259" key="14">
    <source>
        <dbReference type="Pfam" id="PF08441"/>
    </source>
</evidence>
<gene>
    <name evidence="17" type="primary">LOC115157371</name>
</gene>
<dbReference type="Gene3D" id="2.130.10.130">
    <property type="entry name" value="Integrin alpha, N-terminal"/>
    <property type="match status" value="1"/>
</dbReference>
<evidence type="ECO:0000256" key="12">
    <source>
        <dbReference type="PROSITE-ProRule" id="PRU00803"/>
    </source>
</evidence>
<keyword evidence="4 13" id="KW-0732">Signal</keyword>
<evidence type="ECO:0000256" key="6">
    <source>
        <dbReference type="ARBA" id="ARBA00022889"/>
    </source>
</evidence>
<feature type="repeat" description="FG-GAP" evidence="12">
    <location>
        <begin position="427"/>
        <end position="486"/>
    </location>
</feature>
<name>A0A673ZY92_SALTR</name>
<evidence type="ECO:0000256" key="3">
    <source>
        <dbReference type="ARBA" id="ARBA00022692"/>
    </source>
</evidence>
<evidence type="ECO:0000313" key="17">
    <source>
        <dbReference type="Ensembl" id="ENSSTUP00000051735.1"/>
    </source>
</evidence>
<dbReference type="GO" id="GO:0005178">
    <property type="term" value="F:integrin binding"/>
    <property type="evidence" value="ECO:0007669"/>
    <property type="project" value="TreeGrafter"/>
</dbReference>
<evidence type="ECO:0000256" key="4">
    <source>
        <dbReference type="ARBA" id="ARBA00022729"/>
    </source>
</evidence>
<dbReference type="PRINTS" id="PR01185">
    <property type="entry name" value="INTEGRINA"/>
</dbReference>
<feature type="domain" description="Integrin alpha second immunoglobulin-like" evidence="15">
    <location>
        <begin position="631"/>
        <end position="751"/>
    </location>
</feature>
<dbReference type="Ensembl" id="ENSSTUT00000054097.1">
    <property type="protein sequence ID" value="ENSSTUP00000051735.1"/>
    <property type="gene ID" value="ENSSTUG00000021101.1"/>
</dbReference>
<dbReference type="Gene3D" id="2.60.40.1510">
    <property type="entry name" value="ntegrin, alpha v. Chain A, domain 3"/>
    <property type="match status" value="1"/>
</dbReference>
<keyword evidence="7 13" id="KW-1133">Transmembrane helix</keyword>
<dbReference type="SUPFAM" id="SSF69179">
    <property type="entry name" value="Integrin domains"/>
    <property type="match status" value="3"/>
</dbReference>
<dbReference type="InterPro" id="IPR013649">
    <property type="entry name" value="Integrin_alpha_Ig-like_1"/>
</dbReference>
<comment type="similarity">
    <text evidence="2 13">Belongs to the integrin alpha chain family.</text>
</comment>
<dbReference type="GO" id="GO:0098609">
    <property type="term" value="P:cell-cell adhesion"/>
    <property type="evidence" value="ECO:0007669"/>
    <property type="project" value="TreeGrafter"/>
</dbReference>